<feature type="domain" description="Flagellar hook-associated protein 2 C-terminal" evidence="7">
    <location>
        <begin position="217"/>
        <end position="454"/>
    </location>
</feature>
<feature type="domain" description="Flagellar hook-associated protein 2 N-terminal" evidence="6">
    <location>
        <begin position="21"/>
        <end position="111"/>
    </location>
</feature>
<keyword evidence="8" id="KW-0282">Flagellum</keyword>
<evidence type="ECO:0000313" key="8">
    <source>
        <dbReference type="EMBL" id="AJA34171.1"/>
    </source>
</evidence>
<dbReference type="InterPro" id="IPR040026">
    <property type="entry name" value="FliD"/>
</dbReference>
<dbReference type="InterPro" id="IPR003481">
    <property type="entry name" value="FliD_N"/>
</dbReference>
<evidence type="ECO:0000259" key="7">
    <source>
        <dbReference type="Pfam" id="PF07195"/>
    </source>
</evidence>
<dbReference type="GO" id="GO:0009421">
    <property type="term" value="C:bacterial-type flagellum filament cap"/>
    <property type="evidence" value="ECO:0007669"/>
    <property type="project" value="InterPro"/>
</dbReference>
<gene>
    <name evidence="8" type="primary">fliD</name>
</gene>
<keyword evidence="3" id="KW-0175">Coiled coil</keyword>
<dbReference type="GO" id="GO:0009424">
    <property type="term" value="C:bacterial-type flagellum hook"/>
    <property type="evidence" value="ECO:0007669"/>
    <property type="project" value="UniProtKB-UniRule"/>
</dbReference>
<reference evidence="8" key="1">
    <citation type="journal article" date="2014" name="Appl. Environ. Microbiol.">
        <title>Detection and genomic characterization of motility in Lactobacillus curvatus: confirmation of motility in a species outside the Lactobacillus salivarius clade.</title>
        <authorList>
            <person name="Cousin F.J."/>
            <person name="Lynch S.M."/>
            <person name="Harris H.M."/>
            <person name="McCann A."/>
            <person name="Lynch D.B."/>
            <person name="Neville B.A."/>
            <person name="Irisawa T."/>
            <person name="Okada S."/>
            <person name="Endo A."/>
            <person name="O'Toole P.W."/>
        </authorList>
    </citation>
    <scope>NUCLEOTIDE SEQUENCE</scope>
    <source>
        <strain evidence="8">DSM 19972</strain>
    </source>
</reference>
<evidence type="ECO:0000256" key="5">
    <source>
        <dbReference type="RuleBase" id="RU362066"/>
    </source>
</evidence>
<evidence type="ECO:0000256" key="1">
    <source>
        <dbReference type="ARBA" id="ARBA00009764"/>
    </source>
</evidence>
<keyword evidence="8" id="KW-0969">Cilium</keyword>
<dbReference type="EMBL" id="KM886868">
    <property type="protein sequence ID" value="AJA34171.1"/>
    <property type="molecule type" value="Genomic_DNA"/>
</dbReference>
<comment type="subunit">
    <text evidence="2 5">Homopentamer.</text>
</comment>
<protein>
    <recommendedName>
        <fullName evidence="5">Flagellar hook-associated protein 2</fullName>
        <shortName evidence="5">HAP2</shortName>
    </recommendedName>
    <alternativeName>
        <fullName evidence="5">Flagellar cap protein</fullName>
    </alternativeName>
</protein>
<keyword evidence="5" id="KW-0964">Secreted</keyword>
<comment type="function">
    <text evidence="5">Required for morphogenesis and for the elongation of the flagellar filament by facilitating polymerization of the flagellin monomers at the tip of growing filament. Forms a capping structure, which prevents flagellin subunits (transported through the central channel of the flagellum) from leaking out without polymerization at the distal end.</text>
</comment>
<organism evidence="8">
    <name type="scientific">Liquorilactobacillus oeni</name>
    <dbReference type="NCBI Taxonomy" id="303241"/>
    <lineage>
        <taxon>Bacteria</taxon>
        <taxon>Bacillati</taxon>
        <taxon>Bacillota</taxon>
        <taxon>Bacilli</taxon>
        <taxon>Lactobacillales</taxon>
        <taxon>Lactobacillaceae</taxon>
        <taxon>Liquorilactobacillus</taxon>
    </lineage>
</organism>
<evidence type="ECO:0000256" key="4">
    <source>
        <dbReference type="ARBA" id="ARBA00023143"/>
    </source>
</evidence>
<name>A0A0A7RG01_9LACO</name>
<evidence type="ECO:0000256" key="3">
    <source>
        <dbReference type="ARBA" id="ARBA00023054"/>
    </source>
</evidence>
<dbReference type="PANTHER" id="PTHR30288:SF0">
    <property type="entry name" value="FLAGELLAR HOOK-ASSOCIATED PROTEIN 2"/>
    <property type="match status" value="1"/>
</dbReference>
<dbReference type="GO" id="GO:0005576">
    <property type="term" value="C:extracellular region"/>
    <property type="evidence" value="ECO:0007669"/>
    <property type="project" value="UniProtKB-SubCell"/>
</dbReference>
<comment type="subcellular location">
    <subcellularLocation>
        <location evidence="5">Secreted</location>
    </subcellularLocation>
    <subcellularLocation>
        <location evidence="5">Bacterial flagellum</location>
    </subcellularLocation>
</comment>
<dbReference type="Pfam" id="PF07195">
    <property type="entry name" value="FliD_C"/>
    <property type="match status" value="1"/>
</dbReference>
<dbReference type="PANTHER" id="PTHR30288">
    <property type="entry name" value="FLAGELLAR CAP/ASSEMBLY PROTEIN FLID"/>
    <property type="match status" value="1"/>
</dbReference>
<dbReference type="GO" id="GO:0007155">
    <property type="term" value="P:cell adhesion"/>
    <property type="evidence" value="ECO:0007669"/>
    <property type="project" value="InterPro"/>
</dbReference>
<dbReference type="InterPro" id="IPR010809">
    <property type="entry name" value="FliD_C"/>
</dbReference>
<comment type="similarity">
    <text evidence="1 5">Belongs to the FliD family.</text>
</comment>
<keyword evidence="4 5" id="KW-0975">Bacterial flagellum</keyword>
<proteinExistence type="inferred from homology"/>
<evidence type="ECO:0000256" key="2">
    <source>
        <dbReference type="ARBA" id="ARBA00011255"/>
    </source>
</evidence>
<sequence length="469" mass="49325">MASITTDGMSATLGQYSGITADDIEQLLQADSAGKTRAQTQITTLTDQKTAWTDVKTRLANFLTKVQALESDSAFQTKNATTSNSQIASISGTTAAAEGTYDLKVDRLATATKIVGEQNTKGTKTALDVTGTLTLNSAQKSDDGSSKTFAINIESTDTLTNIVDKINQQTKDSHVKAGIVDNRLVLNNTDMGAQDISVSGDAAESLGLGSKAATTTGQTALFELDGLQVERNSNTVSDAVEGTTFTLAQVSDTHVTLSLQNDTSKTVSAVNDLVSQYNSMMSLISDDLSVGDPSSSDNTTGKLVGDSELMRLQTSLRSLITTPTVSGTTLNPDAVGISSVDRDGTLGLDQDKLNATLAADPDAVKNFFYNATKSVTGTVTSATGYAAGLDDLANKYLADTSTNKGVIASKTAGFDSSIKDLNSQIDSFNTMLAAKKDYYVDMFTRLDQAMMEAQSQLSYFTSTTSTTTD</sequence>
<dbReference type="Pfam" id="PF02465">
    <property type="entry name" value="FliD_N"/>
    <property type="match status" value="1"/>
</dbReference>
<accession>A0A0A7RG01</accession>
<evidence type="ECO:0000259" key="6">
    <source>
        <dbReference type="Pfam" id="PF02465"/>
    </source>
</evidence>
<keyword evidence="8" id="KW-0966">Cell projection</keyword>
<dbReference type="AlphaFoldDB" id="A0A0A7RG01"/>
<dbReference type="GO" id="GO:0071973">
    <property type="term" value="P:bacterial-type flagellum-dependent cell motility"/>
    <property type="evidence" value="ECO:0007669"/>
    <property type="project" value="TreeGrafter"/>
</dbReference>